<name>A0A1G7YHZ9_9FIRM</name>
<keyword evidence="2" id="KW-1185">Reference proteome</keyword>
<evidence type="ECO:0000313" key="2">
    <source>
        <dbReference type="Proteomes" id="UP000198656"/>
    </source>
</evidence>
<sequence>MRKCDEHIQRFTLTGQDRGIRQLSESELEEYKIIYGDLIVKLIETGGEVPISSDIQVINKIYTCNDECVTPLGLVNVCLEYLAKLLTFCKQAGIHWLVDIRECTDTHFRELSYFKIIVDCSKDRFIEVAKEGGFRYSAAK</sequence>
<dbReference type="AlphaFoldDB" id="A0A1G7YHZ9"/>
<reference evidence="2" key="1">
    <citation type="submission" date="2016-10" db="EMBL/GenBank/DDBJ databases">
        <authorList>
            <person name="Varghese N."/>
            <person name="Submissions S."/>
        </authorList>
    </citation>
    <scope>NUCLEOTIDE SEQUENCE [LARGE SCALE GENOMIC DNA]</scope>
    <source>
        <strain evidence="2">DSM 8344</strain>
    </source>
</reference>
<dbReference type="RefSeq" id="WP_092332383.1">
    <property type="nucleotide sequence ID" value="NZ_FNCP01000008.1"/>
</dbReference>
<organism evidence="1 2">
    <name type="scientific">Desulfosporosinus hippei DSM 8344</name>
    <dbReference type="NCBI Taxonomy" id="1121419"/>
    <lineage>
        <taxon>Bacteria</taxon>
        <taxon>Bacillati</taxon>
        <taxon>Bacillota</taxon>
        <taxon>Clostridia</taxon>
        <taxon>Eubacteriales</taxon>
        <taxon>Desulfitobacteriaceae</taxon>
        <taxon>Desulfosporosinus</taxon>
    </lineage>
</organism>
<dbReference type="OrthoDB" id="1796957at2"/>
<dbReference type="EMBL" id="FNCP01000008">
    <property type="protein sequence ID" value="SDG95855.1"/>
    <property type="molecule type" value="Genomic_DNA"/>
</dbReference>
<evidence type="ECO:0000313" key="1">
    <source>
        <dbReference type="EMBL" id="SDG95855.1"/>
    </source>
</evidence>
<dbReference type="Proteomes" id="UP000198656">
    <property type="component" value="Unassembled WGS sequence"/>
</dbReference>
<protein>
    <submittedName>
        <fullName evidence="1">Uncharacterized protein</fullName>
    </submittedName>
</protein>
<gene>
    <name evidence="1" type="ORF">SAMN05443529_10857</name>
</gene>
<accession>A0A1G7YHZ9</accession>
<proteinExistence type="predicted"/>